<accession>A0A1G1STI1</accession>
<dbReference type="EMBL" id="MDZB01000153">
    <property type="protein sequence ID" value="OGX81967.1"/>
    <property type="molecule type" value="Genomic_DNA"/>
</dbReference>
<evidence type="ECO:0000313" key="2">
    <source>
        <dbReference type="Proteomes" id="UP000176294"/>
    </source>
</evidence>
<name>A0A1G1STI1_9BACT</name>
<evidence type="ECO:0000313" key="1">
    <source>
        <dbReference type="EMBL" id="OGX81967.1"/>
    </source>
</evidence>
<dbReference type="OrthoDB" id="1160682at2"/>
<sequence length="199" mass="22618">MKPYMLCLGLLLLGEQTIAQHVVTQTQQLLNSVINRRGALVELRPLHRLYWSVGDTADSMVKRRGGPLALDVISKRKLAEIISNSAGLDTAAWTTQELDSVIFVVNQEQYLRSQVEIKRLKIADKRLISFYKKIIWRYNNTSPANRRVTAFSRPVFDNSGTYAVIAFDNGYLLSGGGAIILYKRDPEWREVGLIKKWAH</sequence>
<protein>
    <submittedName>
        <fullName evidence="1">Uncharacterized protein</fullName>
    </submittedName>
</protein>
<comment type="caution">
    <text evidence="1">The sequence shown here is derived from an EMBL/GenBank/DDBJ whole genome shotgun (WGS) entry which is preliminary data.</text>
</comment>
<gene>
    <name evidence="1" type="ORF">BEN47_04920</name>
</gene>
<dbReference type="Proteomes" id="UP000176294">
    <property type="component" value="Unassembled WGS sequence"/>
</dbReference>
<keyword evidence="2" id="KW-1185">Reference proteome</keyword>
<proteinExistence type="predicted"/>
<dbReference type="AlphaFoldDB" id="A0A1G1STI1"/>
<organism evidence="1 2">
    <name type="scientific">Hymenobacter lapidarius</name>
    <dbReference type="NCBI Taxonomy" id="1908237"/>
    <lineage>
        <taxon>Bacteria</taxon>
        <taxon>Pseudomonadati</taxon>
        <taxon>Bacteroidota</taxon>
        <taxon>Cytophagia</taxon>
        <taxon>Cytophagales</taxon>
        <taxon>Hymenobacteraceae</taxon>
        <taxon>Hymenobacter</taxon>
    </lineage>
</organism>
<reference evidence="1 2" key="1">
    <citation type="submission" date="2016-08" db="EMBL/GenBank/DDBJ databases">
        <title>Hymenobacter coccineus sp. nov., Hymenobacter lapidarius sp. nov. and Hymenobacter glacialis sp. nov., isolated from Antarctic soil.</title>
        <authorList>
            <person name="Sedlacek I."/>
            <person name="Kralova S."/>
            <person name="Kyrova K."/>
            <person name="Maslanova I."/>
            <person name="Stankova E."/>
            <person name="Vrbovska V."/>
            <person name="Nemec M."/>
            <person name="Bartak M."/>
            <person name="Svec P."/>
            <person name="Busse H.-J."/>
            <person name="Pantucek R."/>
        </authorList>
    </citation>
    <scope>NUCLEOTIDE SEQUENCE [LARGE SCALE GENOMIC DNA]</scope>
    <source>
        <strain evidence="1 2">CCM 8643</strain>
    </source>
</reference>
<dbReference type="RefSeq" id="WP_070730297.1">
    <property type="nucleotide sequence ID" value="NZ_MDZB01000153.1"/>
</dbReference>